<dbReference type="HOGENOM" id="CLU_044233_0_0_1"/>
<evidence type="ECO:0000313" key="3">
    <source>
        <dbReference type="Proteomes" id="UP000008698"/>
    </source>
</evidence>
<protein>
    <recommendedName>
        <fullName evidence="4">Zn(2)-C6 fungal-type domain-containing protein</fullName>
    </recommendedName>
</protein>
<feature type="compositionally biased region" description="Low complexity" evidence="1">
    <location>
        <begin position="82"/>
        <end position="97"/>
    </location>
</feature>
<reference evidence="3" key="1">
    <citation type="journal article" date="2011" name="PLoS Pathog.">
        <title>Comparative genomics yields insights into niche adaptation of plant vascular wilt pathogens.</title>
        <authorList>
            <person name="Klosterman S.J."/>
            <person name="Subbarao K.V."/>
            <person name="Kang S."/>
            <person name="Veronese P."/>
            <person name="Gold S.E."/>
            <person name="Thomma B.P.H.J."/>
            <person name="Chen Z."/>
            <person name="Henrissat B."/>
            <person name="Lee Y.-H."/>
            <person name="Park J."/>
            <person name="Garcia-Pedrajas M.D."/>
            <person name="Barbara D.J."/>
            <person name="Anchieta A."/>
            <person name="de Jonge R."/>
            <person name="Santhanam P."/>
            <person name="Maruthachalam K."/>
            <person name="Atallah Z."/>
            <person name="Amyotte S.G."/>
            <person name="Paz Z."/>
            <person name="Inderbitzin P."/>
            <person name="Hayes R.J."/>
            <person name="Heiman D.I."/>
            <person name="Young S."/>
            <person name="Zeng Q."/>
            <person name="Engels R."/>
            <person name="Galagan J."/>
            <person name="Cuomo C.A."/>
            <person name="Dobinson K.F."/>
            <person name="Ma L.-J."/>
        </authorList>
    </citation>
    <scope>NUCLEOTIDE SEQUENCE [LARGE SCALE GENOMIC DNA]</scope>
    <source>
        <strain evidence="3">VaMs.102 / ATCC MYA-4576 / FGSC 10136</strain>
    </source>
</reference>
<dbReference type="PANTHER" id="PTHR38111:SF2">
    <property type="entry name" value="FINGER DOMAIN PROTEIN, PUTATIVE (AFU_ORTHOLOGUE AFUA_1G01560)-RELATED"/>
    <property type="match status" value="1"/>
</dbReference>
<evidence type="ECO:0000256" key="1">
    <source>
        <dbReference type="SAM" id="MobiDB-lite"/>
    </source>
</evidence>
<dbReference type="AlphaFoldDB" id="C9SA25"/>
<proteinExistence type="predicted"/>
<sequence>MMSNVGRNVDAISGEVWWSERRGSARVSESGVVDCSGSNPCTSCLKRKLTCVFPSQTTAKRGKAITLDQGKHLTQITFAVSSSSSSSSSTPPVVFTPSPSPPLPDPTAHALSLFTVFITRNSFTGQPMTYLADLPPLLSPSSPLLPALHALANLQLRRPRPALEAYGAAIVSLRHTLASAPAASVPTSGAATPASAADATRTTVLWTTFLLGLFELMTDASGAGWVQHMVHGTARALVALGPAACSARSSSAVGRFFLQVRAFEACRAVIFNEVSFLGEDSWRAVFGGQTEEDAVLDVIVRCSGLRVRTSDFIENLTDPPSPSNTLTALTLADEGATLRAALEAAPACSLLTRLLVAATSIYLSGNYDYDLPAWRGLGVAVPTLPVRTVKTHCETIVACAREALKERSLSPLLLLYPLRVAGARAWTVEEQVLVDGLLTEVGREFVVAEAFLGELREIWLVRNEMAALVGTGVA</sequence>
<dbReference type="KEGG" id="val:VDBG_02347"/>
<evidence type="ECO:0000313" key="2">
    <source>
        <dbReference type="EMBL" id="EEY16238.1"/>
    </source>
</evidence>
<keyword evidence="3" id="KW-1185">Reference proteome</keyword>
<dbReference type="Proteomes" id="UP000008698">
    <property type="component" value="Unassembled WGS sequence"/>
</dbReference>
<evidence type="ECO:0008006" key="4">
    <source>
        <dbReference type="Google" id="ProtNLM"/>
    </source>
</evidence>
<dbReference type="OrthoDB" id="194358at2759"/>
<name>C9SA25_VERA1</name>
<organism evidence="3">
    <name type="scientific">Verticillium alfalfae (strain VaMs.102 / ATCC MYA-4576 / FGSC 10136)</name>
    <name type="common">Verticillium wilt of alfalfa</name>
    <name type="synonym">Verticillium albo-atrum</name>
    <dbReference type="NCBI Taxonomy" id="526221"/>
    <lineage>
        <taxon>Eukaryota</taxon>
        <taxon>Fungi</taxon>
        <taxon>Dikarya</taxon>
        <taxon>Ascomycota</taxon>
        <taxon>Pezizomycotina</taxon>
        <taxon>Sordariomycetes</taxon>
        <taxon>Hypocreomycetidae</taxon>
        <taxon>Glomerellales</taxon>
        <taxon>Plectosphaerellaceae</taxon>
        <taxon>Verticillium</taxon>
    </lineage>
</organism>
<dbReference type="PANTHER" id="PTHR38111">
    <property type="entry name" value="ZN(2)-C6 FUNGAL-TYPE DOMAIN-CONTAINING PROTEIN-RELATED"/>
    <property type="match status" value="1"/>
</dbReference>
<dbReference type="EMBL" id="DS985215">
    <property type="protein sequence ID" value="EEY16238.1"/>
    <property type="molecule type" value="Genomic_DNA"/>
</dbReference>
<dbReference type="OMA" id="TIYNWHT"/>
<gene>
    <name evidence="2" type="ORF">VDBG_02347</name>
</gene>
<feature type="region of interest" description="Disordered" evidence="1">
    <location>
        <begin position="82"/>
        <end position="101"/>
    </location>
</feature>
<dbReference type="InterPro" id="IPR053178">
    <property type="entry name" value="Osmoadaptation_assoc"/>
</dbReference>
<accession>C9SA25</accession>
<dbReference type="GeneID" id="9532633"/>
<dbReference type="RefSeq" id="XP_003008159.1">
    <property type="nucleotide sequence ID" value="XM_003008113.1"/>
</dbReference>
<dbReference type="eggNOG" id="ENOG502S0PW">
    <property type="taxonomic scope" value="Eukaryota"/>
</dbReference>